<dbReference type="SMART" id="SM00184">
    <property type="entry name" value="RING"/>
    <property type="match status" value="1"/>
</dbReference>
<dbReference type="InterPro" id="IPR037962">
    <property type="entry name" value="Neuralized"/>
</dbReference>
<dbReference type="GeneTree" id="ENSGT00940000166233"/>
<dbReference type="GO" id="GO:0008270">
    <property type="term" value="F:zinc ion binding"/>
    <property type="evidence" value="ECO:0007669"/>
    <property type="project" value="UniProtKB-KW"/>
</dbReference>
<evidence type="ECO:0000259" key="6">
    <source>
        <dbReference type="PROSITE" id="PS50089"/>
    </source>
</evidence>
<keyword evidence="3 5" id="KW-0863">Zinc-finger</keyword>
<dbReference type="Proteomes" id="UP000694546">
    <property type="component" value="Chromosome 4"/>
</dbReference>
<keyword evidence="4" id="KW-0862">Zinc</keyword>
<evidence type="ECO:0000313" key="8">
    <source>
        <dbReference type="Ensembl" id="ENSGMOP00000010694.2"/>
    </source>
</evidence>
<dbReference type="PROSITE" id="PS50089">
    <property type="entry name" value="ZF_RING_2"/>
    <property type="match status" value="1"/>
</dbReference>
<dbReference type="OMA" id="GDSCMCV"/>
<evidence type="ECO:0000256" key="4">
    <source>
        <dbReference type="ARBA" id="ARBA00022833"/>
    </source>
</evidence>
<organism evidence="8 9">
    <name type="scientific">Gadus morhua</name>
    <name type="common">Atlantic cod</name>
    <dbReference type="NCBI Taxonomy" id="8049"/>
    <lineage>
        <taxon>Eukaryota</taxon>
        <taxon>Metazoa</taxon>
        <taxon>Chordata</taxon>
        <taxon>Craniata</taxon>
        <taxon>Vertebrata</taxon>
        <taxon>Euteleostomi</taxon>
        <taxon>Actinopterygii</taxon>
        <taxon>Neopterygii</taxon>
        <taxon>Teleostei</taxon>
        <taxon>Neoteleostei</taxon>
        <taxon>Acanthomorphata</taxon>
        <taxon>Zeiogadaria</taxon>
        <taxon>Gadariae</taxon>
        <taxon>Gadiformes</taxon>
        <taxon>Gadoidei</taxon>
        <taxon>Gadidae</taxon>
        <taxon>Gadus</taxon>
    </lineage>
</organism>
<dbReference type="AlphaFoldDB" id="A0A8C4ZBX9"/>
<sequence>LYKQTSLHITKCKGCLGPLHFQSSDGSKLSLMAGCRYAERQKDTFQNALAFSNRPIAIEERIHVRVERCDQHWQGALRLGFTAISPSLFAWDDKLSIADPDGPRTGLGYWAHQLPTCHTLPGAELCFWVNTRGVLMYRGPDHVKKKLFVGVDLGRPLWAMVDVYGQTRAVRMLGSKKKKIGFRTKKSCPATPPPAPTDGDSCLCVDRGQPCESFNVGFFPDSNSPEVCVVCLEDCAASVTLVCGHRCLCSSCANRIIAEFGTCPICRQSI</sequence>
<keyword evidence="1" id="KW-0479">Metal-binding</keyword>
<accession>A0A8C4ZBX9</accession>
<evidence type="ECO:0000259" key="7">
    <source>
        <dbReference type="PROSITE" id="PS51065"/>
    </source>
</evidence>
<dbReference type="SMART" id="SM00588">
    <property type="entry name" value="NEUZ"/>
    <property type="match status" value="1"/>
</dbReference>
<dbReference type="PANTHER" id="PTHR12429:SF36">
    <property type="entry name" value="E3 UBIQUITIN-PROTEIN LIGASE NEURL3"/>
    <property type="match status" value="1"/>
</dbReference>
<evidence type="ECO:0000313" key="9">
    <source>
        <dbReference type="Proteomes" id="UP000694546"/>
    </source>
</evidence>
<evidence type="ECO:0000256" key="1">
    <source>
        <dbReference type="ARBA" id="ARBA00022723"/>
    </source>
</evidence>
<keyword evidence="2" id="KW-0677">Repeat</keyword>
<dbReference type="InterPro" id="IPR006573">
    <property type="entry name" value="NHR_dom"/>
</dbReference>
<dbReference type="Gene3D" id="2.60.120.920">
    <property type="match status" value="1"/>
</dbReference>
<dbReference type="GO" id="GO:0005769">
    <property type="term" value="C:early endosome"/>
    <property type="evidence" value="ECO:0007669"/>
    <property type="project" value="TreeGrafter"/>
</dbReference>
<dbReference type="Gene3D" id="3.30.40.10">
    <property type="entry name" value="Zinc/RING finger domain, C3HC4 (zinc finger)"/>
    <property type="match status" value="1"/>
</dbReference>
<reference evidence="8" key="1">
    <citation type="submission" date="2025-08" db="UniProtKB">
        <authorList>
            <consortium name="Ensembl"/>
        </authorList>
    </citation>
    <scope>IDENTIFICATION</scope>
</reference>
<protein>
    <submittedName>
        <fullName evidence="8">Uncharacterized protein</fullName>
    </submittedName>
</protein>
<dbReference type="Ensembl" id="ENSGMOT00000010991.2">
    <property type="protein sequence ID" value="ENSGMOP00000010694.2"/>
    <property type="gene ID" value="ENSGMOG00000009997.2"/>
</dbReference>
<dbReference type="Pfam" id="PF13920">
    <property type="entry name" value="zf-C3HC4_3"/>
    <property type="match status" value="1"/>
</dbReference>
<dbReference type="PROSITE" id="PS51065">
    <property type="entry name" value="NHR"/>
    <property type="match status" value="1"/>
</dbReference>
<dbReference type="PANTHER" id="PTHR12429">
    <property type="entry name" value="NEURALIZED"/>
    <property type="match status" value="1"/>
</dbReference>
<dbReference type="InterPro" id="IPR001841">
    <property type="entry name" value="Znf_RING"/>
</dbReference>
<feature type="domain" description="RING-type" evidence="6">
    <location>
        <begin position="228"/>
        <end position="267"/>
    </location>
</feature>
<proteinExistence type="predicted"/>
<dbReference type="InterPro" id="IPR013083">
    <property type="entry name" value="Znf_RING/FYVE/PHD"/>
</dbReference>
<dbReference type="GO" id="GO:0061630">
    <property type="term" value="F:ubiquitin protein ligase activity"/>
    <property type="evidence" value="ECO:0007669"/>
    <property type="project" value="TreeGrafter"/>
</dbReference>
<dbReference type="GO" id="GO:0070086">
    <property type="term" value="P:ubiquitin-dependent endocytosis"/>
    <property type="evidence" value="ECO:0007669"/>
    <property type="project" value="TreeGrafter"/>
</dbReference>
<keyword evidence="9" id="KW-1185">Reference proteome</keyword>
<dbReference type="FunFam" id="2.60.120.920:FF:000005">
    <property type="entry name" value="Putative E3 ubiquitin-protein ligase NEURL1B"/>
    <property type="match status" value="1"/>
</dbReference>
<dbReference type="Pfam" id="PF07177">
    <property type="entry name" value="Neuralized"/>
    <property type="match status" value="1"/>
</dbReference>
<dbReference type="SUPFAM" id="SSF57850">
    <property type="entry name" value="RING/U-box"/>
    <property type="match status" value="1"/>
</dbReference>
<reference evidence="8" key="2">
    <citation type="submission" date="2025-09" db="UniProtKB">
        <authorList>
            <consortium name="Ensembl"/>
        </authorList>
    </citation>
    <scope>IDENTIFICATION</scope>
</reference>
<feature type="domain" description="NHR" evidence="7">
    <location>
        <begin position="18"/>
        <end position="175"/>
    </location>
</feature>
<evidence type="ECO:0000256" key="2">
    <source>
        <dbReference type="ARBA" id="ARBA00022737"/>
    </source>
</evidence>
<evidence type="ECO:0000256" key="3">
    <source>
        <dbReference type="ARBA" id="ARBA00022771"/>
    </source>
</evidence>
<dbReference type="InterPro" id="IPR043136">
    <property type="entry name" value="B30.2/SPRY_sf"/>
</dbReference>
<evidence type="ECO:0000256" key="5">
    <source>
        <dbReference type="PROSITE-ProRule" id="PRU00175"/>
    </source>
</evidence>
<name>A0A8C4ZBX9_GADMO</name>